<evidence type="ECO:0000313" key="2">
    <source>
        <dbReference type="EMBL" id="ELZ07598.1"/>
    </source>
</evidence>
<gene>
    <name evidence="2" type="ORF">C480_06071</name>
</gene>
<feature type="region of interest" description="Disordered" evidence="1">
    <location>
        <begin position="26"/>
        <end position="97"/>
    </location>
</feature>
<organism evidence="2 3">
    <name type="scientific">Natrialba aegyptia DSM 13077</name>
    <dbReference type="NCBI Taxonomy" id="1227491"/>
    <lineage>
        <taxon>Archaea</taxon>
        <taxon>Methanobacteriati</taxon>
        <taxon>Methanobacteriota</taxon>
        <taxon>Stenosarchaea group</taxon>
        <taxon>Halobacteria</taxon>
        <taxon>Halobacteriales</taxon>
        <taxon>Natrialbaceae</taxon>
        <taxon>Natrialba</taxon>
    </lineage>
</organism>
<feature type="compositionally biased region" description="Polar residues" evidence="1">
    <location>
        <begin position="65"/>
        <end position="82"/>
    </location>
</feature>
<proteinExistence type="predicted"/>
<name>M0BBD7_9EURY</name>
<reference evidence="2 3" key="1">
    <citation type="journal article" date="2014" name="PLoS Genet.">
        <title>Phylogenetically driven sequencing of extremely halophilic archaea reveals strategies for static and dynamic osmo-response.</title>
        <authorList>
            <person name="Becker E.A."/>
            <person name="Seitzer P.M."/>
            <person name="Tritt A."/>
            <person name="Larsen D."/>
            <person name="Krusor M."/>
            <person name="Yao A.I."/>
            <person name="Wu D."/>
            <person name="Madern D."/>
            <person name="Eisen J.A."/>
            <person name="Darling A.E."/>
            <person name="Facciotti M.T."/>
        </authorList>
    </citation>
    <scope>NUCLEOTIDE SEQUENCE [LARGE SCALE GENOMIC DNA]</scope>
    <source>
        <strain evidence="2 3">DSM 13077</strain>
    </source>
</reference>
<dbReference type="InterPro" id="IPR048925">
    <property type="entry name" value="RdfA"/>
</dbReference>
<evidence type="ECO:0000256" key="1">
    <source>
        <dbReference type="SAM" id="MobiDB-lite"/>
    </source>
</evidence>
<dbReference type="EMBL" id="AOIP01000015">
    <property type="protein sequence ID" value="ELZ07598.1"/>
    <property type="molecule type" value="Genomic_DNA"/>
</dbReference>
<dbReference type="PATRIC" id="fig|1227491.4.peg.1254"/>
<dbReference type="AlphaFoldDB" id="M0BBD7"/>
<feature type="compositionally biased region" description="Basic and acidic residues" evidence="1">
    <location>
        <begin position="26"/>
        <end position="43"/>
    </location>
</feature>
<sequence>MCTLSSLPVAFQYAESFTCHAETLDRESNAEHRNGFPRERELFGRLSMDDQDDSPDRSAHENAGQDPQTTPPGSSESDTSTPAVPASRSKPGPQPKVARLISEYDRELAGVGDELEARWTNPETDASLRSLADWFNEQLLRAVLTAAGIETITEDVSHLYAVLSGETGSRGERTQLERRLERDGVAVETVTDEFVSYGAIRSYLTGYRNATAPSRTDGPSAAATARTIEELRQRTVSVTESKLDRLQETDQLRVGPRRVFADVQVLCERCGKQYDVADLLESGACDCYEP</sequence>
<keyword evidence="3" id="KW-1185">Reference proteome</keyword>
<protein>
    <submittedName>
        <fullName evidence="2">Uncharacterized protein</fullName>
    </submittedName>
</protein>
<accession>M0BBD7</accession>
<comment type="caution">
    <text evidence="2">The sequence shown here is derived from an EMBL/GenBank/DDBJ whole genome shotgun (WGS) entry which is preliminary data.</text>
</comment>
<dbReference type="Proteomes" id="UP000011591">
    <property type="component" value="Unassembled WGS sequence"/>
</dbReference>
<evidence type="ECO:0000313" key="3">
    <source>
        <dbReference type="Proteomes" id="UP000011591"/>
    </source>
</evidence>
<dbReference type="Pfam" id="PF21811">
    <property type="entry name" value="RdfA"/>
    <property type="match status" value="1"/>
</dbReference>